<dbReference type="AlphaFoldDB" id="A0AAN8II42"/>
<dbReference type="Proteomes" id="UP001331761">
    <property type="component" value="Unassembled WGS sequence"/>
</dbReference>
<comment type="caution">
    <text evidence="3">The sequence shown here is derived from an EMBL/GenBank/DDBJ whole genome shotgun (WGS) entry which is preliminary data.</text>
</comment>
<accession>A0AAN8II42</accession>
<dbReference type="InterPro" id="IPR016186">
    <property type="entry name" value="C-type_lectin-like/link_sf"/>
</dbReference>
<sequence>MNASGLCISFIVAMLAENFVWAQNSCSPWIYRIESQKCYRRFCDDLEPEDAQKACEKQGGNLVTICDAEENDFVSMMGYVSNSYPSDANGRTWIGYYRNPNNKEQWLWRSGSTCKYTNWKQGEPSGDGDYVQLYTWHLGTGENRQFWNDGTVKGLYFICERSTCPQEDVE</sequence>
<dbReference type="Pfam" id="PF00059">
    <property type="entry name" value="Lectin_C"/>
    <property type="match status" value="1"/>
</dbReference>
<evidence type="ECO:0000256" key="1">
    <source>
        <dbReference type="SAM" id="SignalP"/>
    </source>
</evidence>
<dbReference type="SMART" id="SM00034">
    <property type="entry name" value="CLECT"/>
    <property type="match status" value="1"/>
</dbReference>
<protein>
    <submittedName>
        <fullName evidence="3">C-type lectin domain-containing protein</fullName>
    </submittedName>
</protein>
<feature type="chain" id="PRO_5042892759" evidence="1">
    <location>
        <begin position="23"/>
        <end position="170"/>
    </location>
</feature>
<proteinExistence type="predicted"/>
<organism evidence="3 4">
    <name type="scientific">Trichostrongylus colubriformis</name>
    <name type="common">Black scour worm</name>
    <dbReference type="NCBI Taxonomy" id="6319"/>
    <lineage>
        <taxon>Eukaryota</taxon>
        <taxon>Metazoa</taxon>
        <taxon>Ecdysozoa</taxon>
        <taxon>Nematoda</taxon>
        <taxon>Chromadorea</taxon>
        <taxon>Rhabditida</taxon>
        <taxon>Rhabditina</taxon>
        <taxon>Rhabditomorpha</taxon>
        <taxon>Strongyloidea</taxon>
        <taxon>Trichostrongylidae</taxon>
        <taxon>Trichostrongylus</taxon>
    </lineage>
</organism>
<dbReference type="SUPFAM" id="SSF56436">
    <property type="entry name" value="C-type lectin-like"/>
    <property type="match status" value="1"/>
</dbReference>
<dbReference type="EMBL" id="WIXE01014324">
    <property type="protein sequence ID" value="KAK5974386.1"/>
    <property type="molecule type" value="Genomic_DNA"/>
</dbReference>
<dbReference type="CDD" id="cd00037">
    <property type="entry name" value="CLECT"/>
    <property type="match status" value="1"/>
</dbReference>
<evidence type="ECO:0000313" key="4">
    <source>
        <dbReference type="Proteomes" id="UP001331761"/>
    </source>
</evidence>
<dbReference type="PANTHER" id="PTHR22803">
    <property type="entry name" value="MANNOSE, PHOSPHOLIPASE, LECTIN RECEPTOR RELATED"/>
    <property type="match status" value="1"/>
</dbReference>
<keyword evidence="4" id="KW-1185">Reference proteome</keyword>
<dbReference type="PROSITE" id="PS50041">
    <property type="entry name" value="C_TYPE_LECTIN_2"/>
    <property type="match status" value="1"/>
</dbReference>
<keyword evidence="1" id="KW-0732">Signal</keyword>
<dbReference type="InterPro" id="IPR016187">
    <property type="entry name" value="CTDL_fold"/>
</dbReference>
<dbReference type="InterPro" id="IPR050111">
    <property type="entry name" value="C-type_lectin/snaclec_domain"/>
</dbReference>
<evidence type="ECO:0000313" key="3">
    <source>
        <dbReference type="EMBL" id="KAK5974386.1"/>
    </source>
</evidence>
<dbReference type="InterPro" id="IPR001304">
    <property type="entry name" value="C-type_lectin-like"/>
</dbReference>
<feature type="domain" description="C-type lectin" evidence="2">
    <location>
        <begin position="34"/>
        <end position="149"/>
    </location>
</feature>
<name>A0AAN8II42_TRICO</name>
<feature type="signal peptide" evidence="1">
    <location>
        <begin position="1"/>
        <end position="22"/>
    </location>
</feature>
<evidence type="ECO:0000259" key="2">
    <source>
        <dbReference type="PROSITE" id="PS50041"/>
    </source>
</evidence>
<dbReference type="Gene3D" id="3.10.100.10">
    <property type="entry name" value="Mannose-Binding Protein A, subunit A"/>
    <property type="match status" value="1"/>
</dbReference>
<reference evidence="3 4" key="1">
    <citation type="submission" date="2019-10" db="EMBL/GenBank/DDBJ databases">
        <title>Assembly and Annotation for the nematode Trichostrongylus colubriformis.</title>
        <authorList>
            <person name="Martin J."/>
        </authorList>
    </citation>
    <scope>NUCLEOTIDE SEQUENCE [LARGE SCALE GENOMIC DNA]</scope>
    <source>
        <strain evidence="3">G859</strain>
        <tissue evidence="3">Whole worm</tissue>
    </source>
</reference>
<gene>
    <name evidence="3" type="ORF">GCK32_013143</name>
</gene>